<accession>A0A077PPC2</accession>
<organism evidence="1 2">
    <name type="scientific">Xenorhabdus bovienii str. kraussei Becker Underwood</name>
    <dbReference type="NCBI Taxonomy" id="1398204"/>
    <lineage>
        <taxon>Bacteria</taxon>
        <taxon>Pseudomonadati</taxon>
        <taxon>Pseudomonadota</taxon>
        <taxon>Gammaproteobacteria</taxon>
        <taxon>Enterobacterales</taxon>
        <taxon>Morganellaceae</taxon>
        <taxon>Xenorhabdus</taxon>
    </lineage>
</organism>
<dbReference type="EMBL" id="CBSZ010000021">
    <property type="protein sequence ID" value="CDH22462.1"/>
    <property type="molecule type" value="Genomic_DNA"/>
</dbReference>
<protein>
    <submittedName>
        <fullName evidence="1">Uncharacterized protein</fullName>
    </submittedName>
</protein>
<sequence length="74" mass="8600">MFINGFSCRLKPLNIRLYTRLKNSYSLSPTLIGDFLHSFMNLFIHEYQFFSLYLSGVKGYSPQRSRSLSDLPTA</sequence>
<evidence type="ECO:0000313" key="2">
    <source>
        <dbReference type="Proteomes" id="UP000028493"/>
    </source>
</evidence>
<comment type="caution">
    <text evidence="1">The sequence shown here is derived from an EMBL/GenBank/DDBJ whole genome shotgun (WGS) entry which is preliminary data.</text>
</comment>
<dbReference type="HOGENOM" id="CLU_2686963_0_0_6"/>
<dbReference type="Proteomes" id="UP000028493">
    <property type="component" value="Unassembled WGS sequence"/>
</dbReference>
<name>A0A077PPC2_XENBV</name>
<reference evidence="1" key="1">
    <citation type="submission" date="2013-07" db="EMBL/GenBank/DDBJ databases">
        <title>Sub-species coevolution in mutualistic symbiosis.</title>
        <authorList>
            <person name="Murfin K."/>
            <person name="Klassen J."/>
            <person name="Lee M."/>
            <person name="Forst S."/>
            <person name="Stock P."/>
            <person name="Goodrich-Blair H."/>
        </authorList>
    </citation>
    <scope>NUCLEOTIDE SEQUENCE [LARGE SCALE GENOMIC DNA]</scope>
    <source>
        <strain evidence="1">Kraussei Becker Underwood</strain>
    </source>
</reference>
<dbReference type="AlphaFoldDB" id="A0A077PPC2"/>
<evidence type="ECO:0000313" key="1">
    <source>
        <dbReference type="EMBL" id="CDH22462.1"/>
    </source>
</evidence>
<proteinExistence type="predicted"/>
<gene>
    <name evidence="1" type="ORF">XBKB1_1170005</name>
</gene>